<evidence type="ECO:0000259" key="5">
    <source>
        <dbReference type="Pfam" id="PF02852"/>
    </source>
</evidence>
<keyword evidence="4" id="KW-0274">FAD</keyword>
<gene>
    <name evidence="7" type="ORF">PZE19_13680</name>
</gene>
<evidence type="ECO:0000313" key="7">
    <source>
        <dbReference type="EMBL" id="MDG3004831.1"/>
    </source>
</evidence>
<evidence type="ECO:0000256" key="4">
    <source>
        <dbReference type="ARBA" id="ARBA00022827"/>
    </source>
</evidence>
<keyword evidence="3" id="KW-0285">Flavoprotein</keyword>
<dbReference type="InterPro" id="IPR001100">
    <property type="entry name" value="Pyr_nuc-diS_OxRdtase"/>
</dbReference>
<keyword evidence="8" id="KW-1185">Reference proteome</keyword>
<proteinExistence type="inferred from homology"/>
<dbReference type="InterPro" id="IPR036188">
    <property type="entry name" value="FAD/NAD-bd_sf"/>
</dbReference>
<dbReference type="PRINTS" id="PR00411">
    <property type="entry name" value="PNDRDTASEI"/>
</dbReference>
<evidence type="ECO:0000313" key="8">
    <source>
        <dbReference type="Proteomes" id="UP001216907"/>
    </source>
</evidence>
<dbReference type="Proteomes" id="UP001216907">
    <property type="component" value="Unassembled WGS sequence"/>
</dbReference>
<dbReference type="SUPFAM" id="SSF55424">
    <property type="entry name" value="FAD/NAD-linked reductases, dimerisation (C-terminal) domain"/>
    <property type="match status" value="1"/>
</dbReference>
<dbReference type="PANTHER" id="PTHR43014:SF2">
    <property type="entry name" value="MERCURIC REDUCTASE"/>
    <property type="match status" value="1"/>
</dbReference>
<protein>
    <submittedName>
        <fullName evidence="7">FAD-dependent oxidoreductase</fullName>
    </submittedName>
</protein>
<dbReference type="Gene3D" id="3.30.390.30">
    <property type="match status" value="1"/>
</dbReference>
<dbReference type="InterPro" id="IPR016156">
    <property type="entry name" value="FAD/NAD-linked_Rdtase_dimer_sf"/>
</dbReference>
<dbReference type="Pfam" id="PF07992">
    <property type="entry name" value="Pyr_redox_2"/>
    <property type="match status" value="1"/>
</dbReference>
<feature type="domain" description="FAD/NAD(P)-binding" evidence="6">
    <location>
        <begin position="9"/>
        <end position="322"/>
    </location>
</feature>
<comment type="caution">
    <text evidence="7">The sequence shown here is derived from an EMBL/GenBank/DDBJ whole genome shotgun (WGS) entry which is preliminary data.</text>
</comment>
<feature type="domain" description="Pyridine nucleotide-disulphide oxidoreductase dimerisation" evidence="5">
    <location>
        <begin position="344"/>
        <end position="450"/>
    </location>
</feature>
<evidence type="ECO:0000256" key="1">
    <source>
        <dbReference type="ARBA" id="ARBA00001974"/>
    </source>
</evidence>
<reference evidence="7 8" key="1">
    <citation type="submission" date="2023-03" db="EMBL/GenBank/DDBJ databases">
        <title>Paludisphaera mucosa sp. nov. a novel planctomycete from northern fen.</title>
        <authorList>
            <person name="Ivanova A."/>
        </authorList>
    </citation>
    <scope>NUCLEOTIDE SEQUENCE [LARGE SCALE GENOMIC DNA]</scope>
    <source>
        <strain evidence="7 8">Pla2</strain>
    </source>
</reference>
<dbReference type="RefSeq" id="WP_277861183.1">
    <property type="nucleotide sequence ID" value="NZ_JARRAG010000002.1"/>
</dbReference>
<dbReference type="SUPFAM" id="SSF51905">
    <property type="entry name" value="FAD/NAD(P)-binding domain"/>
    <property type="match status" value="1"/>
</dbReference>
<evidence type="ECO:0000259" key="6">
    <source>
        <dbReference type="Pfam" id="PF07992"/>
    </source>
</evidence>
<comment type="cofactor">
    <cofactor evidence="1">
        <name>FAD</name>
        <dbReference type="ChEBI" id="CHEBI:57692"/>
    </cofactor>
</comment>
<dbReference type="PIRSF" id="PIRSF000350">
    <property type="entry name" value="Mercury_reductase_MerA"/>
    <property type="match status" value="1"/>
</dbReference>
<dbReference type="InterPro" id="IPR023753">
    <property type="entry name" value="FAD/NAD-binding_dom"/>
</dbReference>
<evidence type="ECO:0000256" key="3">
    <source>
        <dbReference type="ARBA" id="ARBA00022630"/>
    </source>
</evidence>
<sequence>MTPERFENVIIGSGEAGKYLAWTLGKKGQGVAVVERGKIGGACPNVACLPTKNVIYGAKVAAMVREAGRFGVRTGPVAVDMDAVRARKQAMVDDMQAVHLNNFHAGGTELVLGEGRFVGPRTIRVALNAGGERVLQGDRVFLDVGTRASLPPIPGLADARPMTHVEALDLGRLPAHLVILGGGYVGLEFAQALRRFGSRVTILNRSGRLLDREDPDVSEALLQLMDDEGVEVRLNVAAAAVEGRSGEALRITLDGGSVIEATDLLVAAGRTPNTDSLDADRGGVELDGRGFVRVNDRLETTADGVWAMGECAGSPQFTHVSFDDYRVVRDNVLGGSRSTAGRLVPYCLFTDPELAHVGLSESEAKAQGVPYRVARIPTARVLRAVTSSAPRGFLKALVAAAPDDRILGFTAFGVEASELLAAVQTAMMGGMPYTALRDGLFAHPTMAEGLALLFAETPRIP</sequence>
<dbReference type="Gene3D" id="3.50.50.60">
    <property type="entry name" value="FAD/NAD(P)-binding domain"/>
    <property type="match status" value="2"/>
</dbReference>
<evidence type="ECO:0000256" key="2">
    <source>
        <dbReference type="ARBA" id="ARBA00007532"/>
    </source>
</evidence>
<dbReference type="InterPro" id="IPR004099">
    <property type="entry name" value="Pyr_nucl-diS_OxRdtase_dimer"/>
</dbReference>
<dbReference type="PANTHER" id="PTHR43014">
    <property type="entry name" value="MERCURIC REDUCTASE"/>
    <property type="match status" value="1"/>
</dbReference>
<organism evidence="7 8">
    <name type="scientific">Paludisphaera mucosa</name>
    <dbReference type="NCBI Taxonomy" id="3030827"/>
    <lineage>
        <taxon>Bacteria</taxon>
        <taxon>Pseudomonadati</taxon>
        <taxon>Planctomycetota</taxon>
        <taxon>Planctomycetia</taxon>
        <taxon>Isosphaerales</taxon>
        <taxon>Isosphaeraceae</taxon>
        <taxon>Paludisphaera</taxon>
    </lineage>
</organism>
<comment type="similarity">
    <text evidence="2">Belongs to the class-I pyridine nucleotide-disulfide oxidoreductase family.</text>
</comment>
<name>A0ABT6FB70_9BACT</name>
<dbReference type="EMBL" id="JARRAG010000002">
    <property type="protein sequence ID" value="MDG3004831.1"/>
    <property type="molecule type" value="Genomic_DNA"/>
</dbReference>
<dbReference type="Pfam" id="PF02852">
    <property type="entry name" value="Pyr_redox_dim"/>
    <property type="match status" value="1"/>
</dbReference>
<dbReference type="PRINTS" id="PR00368">
    <property type="entry name" value="FADPNR"/>
</dbReference>
<accession>A0ABT6FB70</accession>